<dbReference type="GO" id="GO:0004497">
    <property type="term" value="F:monooxygenase activity"/>
    <property type="evidence" value="ECO:0007669"/>
    <property type="project" value="UniProtKB-KW"/>
</dbReference>
<dbReference type="PRINTS" id="PR00385">
    <property type="entry name" value="P450"/>
</dbReference>
<dbReference type="PRINTS" id="PR00463">
    <property type="entry name" value="EP450I"/>
</dbReference>
<dbReference type="InterPro" id="IPR050121">
    <property type="entry name" value="Cytochrome_P450_monoxygenase"/>
</dbReference>
<dbReference type="InterPro" id="IPR017972">
    <property type="entry name" value="Cyt_P450_CS"/>
</dbReference>
<accession>A0A9W9XSC6</accession>
<evidence type="ECO:0000256" key="2">
    <source>
        <dbReference type="ARBA" id="ARBA00010617"/>
    </source>
</evidence>
<dbReference type="GO" id="GO:0043386">
    <property type="term" value="P:mycotoxin biosynthetic process"/>
    <property type="evidence" value="ECO:0007669"/>
    <property type="project" value="UniProtKB-ARBA"/>
</dbReference>
<dbReference type="PANTHER" id="PTHR24305">
    <property type="entry name" value="CYTOCHROME P450"/>
    <property type="match status" value="1"/>
</dbReference>
<dbReference type="Pfam" id="PF00067">
    <property type="entry name" value="p450"/>
    <property type="match status" value="2"/>
</dbReference>
<evidence type="ECO:0000256" key="5">
    <source>
        <dbReference type="ARBA" id="ARBA00023004"/>
    </source>
</evidence>
<evidence type="ECO:0000313" key="9">
    <source>
        <dbReference type="Proteomes" id="UP001149954"/>
    </source>
</evidence>
<dbReference type="EMBL" id="JAPWDS010000003">
    <property type="protein sequence ID" value="KAJ5502468.1"/>
    <property type="molecule type" value="Genomic_DNA"/>
</dbReference>
<dbReference type="PANTHER" id="PTHR24305:SF232">
    <property type="entry name" value="P450, PUTATIVE (EUROFUNG)-RELATED"/>
    <property type="match status" value="1"/>
</dbReference>
<organism evidence="8 9">
    <name type="scientific">Penicillium fimorum</name>
    <dbReference type="NCBI Taxonomy" id="1882269"/>
    <lineage>
        <taxon>Eukaryota</taxon>
        <taxon>Fungi</taxon>
        <taxon>Dikarya</taxon>
        <taxon>Ascomycota</taxon>
        <taxon>Pezizomycotina</taxon>
        <taxon>Eurotiomycetes</taxon>
        <taxon>Eurotiomycetidae</taxon>
        <taxon>Eurotiales</taxon>
        <taxon>Aspergillaceae</taxon>
        <taxon>Penicillium</taxon>
    </lineage>
</organism>
<reference evidence="8" key="2">
    <citation type="journal article" date="2023" name="IMA Fungus">
        <title>Comparative genomic study of the Penicillium genus elucidates a diverse pangenome and 15 lateral gene transfer events.</title>
        <authorList>
            <person name="Petersen C."/>
            <person name="Sorensen T."/>
            <person name="Nielsen M.R."/>
            <person name="Sondergaard T.E."/>
            <person name="Sorensen J.L."/>
            <person name="Fitzpatrick D.A."/>
            <person name="Frisvad J.C."/>
            <person name="Nielsen K.L."/>
        </authorList>
    </citation>
    <scope>NUCLEOTIDE SEQUENCE</scope>
    <source>
        <strain evidence="8">IBT 29495</strain>
    </source>
</reference>
<dbReference type="SUPFAM" id="SSF48264">
    <property type="entry name" value="Cytochrome P450"/>
    <property type="match status" value="1"/>
</dbReference>
<sequence>MQAKKLNSPIVQVFVNPLTKTWVILTEFRESQDIMLRRTKEFDRSEEFGNIFKSLIPDHHISMRMTNPQFKAHRRLIQDSMTPAFLNEVSAPRIYEAFTSLVGVWTEKARLANGHPFSASDDCFKAALDAIWAVIFPLGPKDSVTNAQRQLLADTTSINSASSTNIDEPVVFPETPIPDAPKSVLTLTESLEHMGTSSQREAMIATALEKAKGRFSSDRKEEHVARCAMDDILRRELAAAKRENREPAYNTRTIFDELFGLLIAGHDTTSTTATWGFKLLSDHQEVQKKLREALRSGFPAAITECRQPTAEEICNTQIPYLDATQEEIIQKSMTSGGLARTAMVDTVLLGHHIPKGTSVLLMGNGPDFIEPPIGKIPEDRRSKSCQEAKGRIGSWDPADSNLFKPERWITKEDGKESFDPTSDPLLTFGLGPRGCFGRRMAHLELKIVLVLLLWNFELQSLPGTLMLFATFEFIIEWSWSLSWKFGIFD</sequence>
<dbReference type="InterPro" id="IPR001128">
    <property type="entry name" value="Cyt_P450"/>
</dbReference>
<keyword evidence="9" id="KW-1185">Reference proteome</keyword>
<dbReference type="GO" id="GO:0016705">
    <property type="term" value="F:oxidoreductase activity, acting on paired donors, with incorporation or reduction of molecular oxygen"/>
    <property type="evidence" value="ECO:0007669"/>
    <property type="project" value="InterPro"/>
</dbReference>
<evidence type="ECO:0000313" key="8">
    <source>
        <dbReference type="EMBL" id="KAJ5502468.1"/>
    </source>
</evidence>
<protein>
    <submittedName>
        <fullName evidence="8">Cytochrome P450</fullName>
    </submittedName>
</protein>
<evidence type="ECO:0000256" key="6">
    <source>
        <dbReference type="PIRSR" id="PIRSR602401-1"/>
    </source>
</evidence>
<keyword evidence="3 6" id="KW-0479">Metal-binding</keyword>
<name>A0A9W9XSC6_9EURO</name>
<comment type="caution">
    <text evidence="8">The sequence shown here is derived from an EMBL/GenBank/DDBJ whole genome shotgun (WGS) entry which is preliminary data.</text>
</comment>
<dbReference type="Proteomes" id="UP001149954">
    <property type="component" value="Unassembled WGS sequence"/>
</dbReference>
<feature type="binding site" description="axial binding residue" evidence="6">
    <location>
        <position position="435"/>
    </location>
    <ligand>
        <name>heme</name>
        <dbReference type="ChEBI" id="CHEBI:30413"/>
    </ligand>
    <ligandPart>
        <name>Fe</name>
        <dbReference type="ChEBI" id="CHEBI:18248"/>
    </ligandPart>
</feature>
<comment type="similarity">
    <text evidence="2 7">Belongs to the cytochrome P450 family.</text>
</comment>
<dbReference type="GO" id="GO:0020037">
    <property type="term" value="F:heme binding"/>
    <property type="evidence" value="ECO:0007669"/>
    <property type="project" value="InterPro"/>
</dbReference>
<evidence type="ECO:0000256" key="7">
    <source>
        <dbReference type="RuleBase" id="RU000461"/>
    </source>
</evidence>
<gene>
    <name evidence="8" type="ORF">N7463_005342</name>
</gene>
<evidence type="ECO:0000256" key="1">
    <source>
        <dbReference type="ARBA" id="ARBA00001971"/>
    </source>
</evidence>
<keyword evidence="6 7" id="KW-0349">Heme</keyword>
<dbReference type="Gene3D" id="1.10.630.10">
    <property type="entry name" value="Cytochrome P450"/>
    <property type="match status" value="1"/>
</dbReference>
<evidence type="ECO:0000256" key="4">
    <source>
        <dbReference type="ARBA" id="ARBA00023002"/>
    </source>
</evidence>
<keyword evidence="5 6" id="KW-0408">Iron</keyword>
<reference evidence="8" key="1">
    <citation type="submission" date="2022-12" db="EMBL/GenBank/DDBJ databases">
        <authorList>
            <person name="Petersen C."/>
        </authorList>
    </citation>
    <scope>NUCLEOTIDE SEQUENCE</scope>
    <source>
        <strain evidence="8">IBT 29495</strain>
    </source>
</reference>
<dbReference type="InterPro" id="IPR036396">
    <property type="entry name" value="Cyt_P450_sf"/>
</dbReference>
<comment type="cofactor">
    <cofactor evidence="1 6">
        <name>heme</name>
        <dbReference type="ChEBI" id="CHEBI:30413"/>
    </cofactor>
</comment>
<keyword evidence="7" id="KW-0503">Monooxygenase</keyword>
<dbReference type="AlphaFoldDB" id="A0A9W9XSC6"/>
<keyword evidence="4 7" id="KW-0560">Oxidoreductase</keyword>
<dbReference type="GO" id="GO:0005506">
    <property type="term" value="F:iron ion binding"/>
    <property type="evidence" value="ECO:0007669"/>
    <property type="project" value="InterPro"/>
</dbReference>
<evidence type="ECO:0000256" key="3">
    <source>
        <dbReference type="ARBA" id="ARBA00022723"/>
    </source>
</evidence>
<dbReference type="InterPro" id="IPR002401">
    <property type="entry name" value="Cyt_P450_E_grp-I"/>
</dbReference>
<dbReference type="OrthoDB" id="1470350at2759"/>
<dbReference type="PROSITE" id="PS00086">
    <property type="entry name" value="CYTOCHROME_P450"/>
    <property type="match status" value="1"/>
</dbReference>
<proteinExistence type="inferred from homology"/>